<dbReference type="InterPro" id="IPR003718">
    <property type="entry name" value="OsmC/Ohr_fam"/>
</dbReference>
<proteinExistence type="predicted"/>
<sequence>MKIVRTGSVGWSGGIKDGVGSVSTKSGALAAVPYGFSSRFESGPGTNPEELLGAAHAACFTMALSLILTEAGLKATSLKTSADVALEKVEDGFAITSVHLTLRGEVPGIDNAKFVELANLAKVGCPVSKALKTEISLSAALADEGSGGGAGT</sequence>
<evidence type="ECO:0000313" key="2">
    <source>
        <dbReference type="Proteomes" id="UP000060699"/>
    </source>
</evidence>
<dbReference type="PANTHER" id="PTHR42830:SF1">
    <property type="entry name" value="OSMOTICALLY INDUCIBLE FAMILY PROTEIN"/>
    <property type="match status" value="1"/>
</dbReference>
<gene>
    <name evidence="1" type="ORF">RD2015_2365</name>
</gene>
<dbReference type="PANTHER" id="PTHR42830">
    <property type="entry name" value="OSMOTICALLY INDUCIBLE FAMILY PROTEIN"/>
    <property type="match status" value="1"/>
</dbReference>
<dbReference type="InterPro" id="IPR036102">
    <property type="entry name" value="OsmC/Ohrsf"/>
</dbReference>
<dbReference type="OrthoDB" id="9807532at2"/>
<dbReference type="Proteomes" id="UP000060699">
    <property type="component" value="Chromosome"/>
</dbReference>
<dbReference type="InterPro" id="IPR019904">
    <property type="entry name" value="Peroxiredoxin_OsmC"/>
</dbReference>
<organism evidence="1 2">
    <name type="scientific">Roseateles depolymerans</name>
    <dbReference type="NCBI Taxonomy" id="76731"/>
    <lineage>
        <taxon>Bacteria</taxon>
        <taxon>Pseudomonadati</taxon>
        <taxon>Pseudomonadota</taxon>
        <taxon>Betaproteobacteria</taxon>
        <taxon>Burkholderiales</taxon>
        <taxon>Sphaerotilaceae</taxon>
        <taxon>Roseateles</taxon>
    </lineage>
</organism>
<reference evidence="1 2" key="1">
    <citation type="submission" date="2015-12" db="EMBL/GenBank/DDBJ databases">
        <title>Complete genome of Roseateles depolymerans KCTC 42856.</title>
        <authorList>
            <person name="Kim K.M."/>
        </authorList>
    </citation>
    <scope>NUCLEOTIDE SEQUENCE [LARGE SCALE GENOMIC DNA]</scope>
    <source>
        <strain evidence="1 2">KCTC 42856</strain>
    </source>
</reference>
<name>A0A0U3MY83_9BURK</name>
<dbReference type="EMBL" id="CP013729">
    <property type="protein sequence ID" value="ALV06836.1"/>
    <property type="molecule type" value="Genomic_DNA"/>
</dbReference>
<keyword evidence="2" id="KW-1185">Reference proteome</keyword>
<dbReference type="Gene3D" id="3.30.300.20">
    <property type="match status" value="1"/>
</dbReference>
<dbReference type="RefSeq" id="WP_058935054.1">
    <property type="nucleotide sequence ID" value="NZ_CP013729.1"/>
</dbReference>
<dbReference type="SUPFAM" id="SSF82784">
    <property type="entry name" value="OsmC-like"/>
    <property type="match status" value="1"/>
</dbReference>
<dbReference type="GO" id="GO:0006979">
    <property type="term" value="P:response to oxidative stress"/>
    <property type="evidence" value="ECO:0007669"/>
    <property type="project" value="InterPro"/>
</dbReference>
<dbReference type="InterPro" id="IPR052707">
    <property type="entry name" value="OsmC_Ohr_Peroxiredoxin"/>
</dbReference>
<dbReference type="STRING" id="76731.RD2015_2365"/>
<dbReference type="KEGG" id="rdp:RD2015_2365"/>
<dbReference type="Pfam" id="PF02566">
    <property type="entry name" value="OsmC"/>
    <property type="match status" value="1"/>
</dbReference>
<dbReference type="InterPro" id="IPR015946">
    <property type="entry name" value="KH_dom-like_a/b"/>
</dbReference>
<dbReference type="GO" id="GO:0004601">
    <property type="term" value="F:peroxidase activity"/>
    <property type="evidence" value="ECO:0007669"/>
    <property type="project" value="InterPro"/>
</dbReference>
<evidence type="ECO:0000313" key="1">
    <source>
        <dbReference type="EMBL" id="ALV06836.1"/>
    </source>
</evidence>
<protein>
    <submittedName>
        <fullName evidence="1">Peroxiredoxin</fullName>
    </submittedName>
</protein>
<dbReference type="NCBIfam" id="TIGR03562">
    <property type="entry name" value="osmo_induc_OsmC"/>
    <property type="match status" value="1"/>
</dbReference>
<accession>A0A0U3MY83</accession>
<dbReference type="AlphaFoldDB" id="A0A0U3MY83"/>